<dbReference type="AlphaFoldDB" id="A0AAP9R1R6"/>
<dbReference type="GO" id="GO:0031241">
    <property type="term" value="C:periplasmic side of cell outer membrane"/>
    <property type="evidence" value="ECO:0007669"/>
    <property type="project" value="TreeGrafter"/>
</dbReference>
<gene>
    <name evidence="1" type="ORF">HV331_25520</name>
</gene>
<accession>A0AAP9R1R6</accession>
<protein>
    <recommendedName>
        <fullName evidence="3">Lipoprotein</fullName>
    </recommendedName>
</protein>
<evidence type="ECO:0000313" key="2">
    <source>
        <dbReference type="Proteomes" id="UP000514462"/>
    </source>
</evidence>
<dbReference type="PANTHER" id="PTHR40593">
    <property type="entry name" value="PENICILLIN-BINDING PROTEIN ACTIVATOR LPOB"/>
    <property type="match status" value="1"/>
</dbReference>
<dbReference type="PANTHER" id="PTHR40593:SF1">
    <property type="entry name" value="PENICILLIN-BINDING PROTEIN ACTIVATOR LPOB"/>
    <property type="match status" value="1"/>
</dbReference>
<reference evidence="2" key="1">
    <citation type="submission" date="2020-06" db="EMBL/GenBank/DDBJ databases">
        <title>REHAB project genomes.</title>
        <authorList>
            <person name="Shaw L.P."/>
        </authorList>
    </citation>
    <scope>NUCLEOTIDE SEQUENCE [LARGE SCALE GENOMIC DNA]</scope>
    <source>
        <strain evidence="2">RHBSTW-00938</strain>
        <plasmid evidence="2">prhbstw-00938_2</plasmid>
    </source>
</reference>
<evidence type="ECO:0000313" key="1">
    <source>
        <dbReference type="EMBL" id="QMR42882.1"/>
    </source>
</evidence>
<dbReference type="EMBL" id="CP055905">
    <property type="protein sequence ID" value="QMR42882.1"/>
    <property type="molecule type" value="Genomic_DNA"/>
</dbReference>
<evidence type="ECO:0008006" key="3">
    <source>
        <dbReference type="Google" id="ProtNLM"/>
    </source>
</evidence>
<geneLocation type="plasmid" evidence="2">
    <name>prhbstw-00938_2</name>
</geneLocation>
<dbReference type="Pfam" id="PF13036">
    <property type="entry name" value="LpoB"/>
    <property type="match status" value="1"/>
</dbReference>
<dbReference type="GO" id="GO:0009252">
    <property type="term" value="P:peptidoglycan biosynthetic process"/>
    <property type="evidence" value="ECO:0007669"/>
    <property type="project" value="TreeGrafter"/>
</dbReference>
<sequence length="134" mass="14408">MKSLLAGLKKQGVDMTHGTLQVSHFSNRASGDIDAERGHAFMVSALNSHTQFSVLTAEKMQTARQSLGISGNDALQTRGKALAVSRTLNADYMLYSTIRGKVSQPVMSVSIIGVSDGMLLFSSKIPLKEIPQKV</sequence>
<name>A0AAP9R1R6_KLEAE</name>
<dbReference type="GO" id="GO:0030234">
    <property type="term" value="F:enzyme regulator activity"/>
    <property type="evidence" value="ECO:0007669"/>
    <property type="project" value="TreeGrafter"/>
</dbReference>
<organism evidence="1 2">
    <name type="scientific">Klebsiella aerogenes</name>
    <name type="common">Enterobacter aerogenes</name>
    <dbReference type="NCBI Taxonomy" id="548"/>
    <lineage>
        <taxon>Bacteria</taxon>
        <taxon>Pseudomonadati</taxon>
        <taxon>Pseudomonadota</taxon>
        <taxon>Gammaproteobacteria</taxon>
        <taxon>Enterobacterales</taxon>
        <taxon>Enterobacteriaceae</taxon>
        <taxon>Klebsiella/Raoultella group</taxon>
        <taxon>Klebsiella</taxon>
    </lineage>
</organism>
<dbReference type="Proteomes" id="UP000514462">
    <property type="component" value="Plasmid pRHBSTW-00938_2"/>
</dbReference>
<proteinExistence type="predicted"/>
<dbReference type="InterPro" id="IPR014094">
    <property type="entry name" value="LpoB"/>
</dbReference>
<dbReference type="Gene3D" id="3.40.50.10610">
    <property type="entry name" value="ABC-type transport auxiliary lipoprotein component"/>
    <property type="match status" value="1"/>
</dbReference>
<keyword evidence="1" id="KW-0614">Plasmid</keyword>